<evidence type="ECO:0000256" key="1">
    <source>
        <dbReference type="SAM" id="Phobius"/>
    </source>
</evidence>
<dbReference type="InterPro" id="IPR052966">
    <property type="entry name" value="Beta-lactamase_Reg"/>
</dbReference>
<feature type="transmembrane region" description="Helical" evidence="1">
    <location>
        <begin position="12"/>
        <end position="33"/>
    </location>
</feature>
<comment type="caution">
    <text evidence="2">The sequence shown here is derived from an EMBL/GenBank/DDBJ whole genome shotgun (WGS) entry which is preliminary data.</text>
</comment>
<keyword evidence="1" id="KW-0472">Membrane</keyword>
<sequence>MRLAKFFSDTCPRWRSIVTFLALVVALILVHYWDSSQQFQRDEWFYSLLNRFAGWSFPPVLELLLVIMLPAAAIWLLLELFGGWLFGLVGMGLTVCLLLYSFGRGDYEAAVTRYRSQCGGGDLQSALLSAEELFAADPADFDETGPEGLHRWMKKRFVYMAFERWFAVIFYFVLFGPVGAVAYRLLQIYAESSRARPAAGLAPSVLHYIDWVPSRLMLTAFALTGDYVGSRALLSDAWQDLRNGNAQVLSDCAHAALGLKSTVYNDSGDQATFAQVSEWEVDQLHGLISRSAIAWLLFVSLLTIFL</sequence>
<feature type="transmembrane region" description="Helical" evidence="1">
    <location>
        <begin position="53"/>
        <end position="77"/>
    </location>
</feature>
<feature type="transmembrane region" description="Helical" evidence="1">
    <location>
        <begin position="84"/>
        <end position="103"/>
    </location>
</feature>
<accession>A0ABT3TJ81</accession>
<keyword evidence="1" id="KW-1133">Transmembrane helix</keyword>
<keyword evidence="1" id="KW-0812">Transmembrane</keyword>
<dbReference type="PANTHER" id="PTHR38684">
    <property type="entry name" value="PROTEIN AMPE"/>
    <property type="match status" value="1"/>
</dbReference>
<dbReference type="EMBL" id="SHNN01000003">
    <property type="protein sequence ID" value="MCX2982368.1"/>
    <property type="molecule type" value="Genomic_DNA"/>
</dbReference>
<name>A0ABT3TJ81_9GAMM</name>
<protein>
    <submittedName>
        <fullName evidence="2">Regulatory signaling modulator protein AmpE</fullName>
    </submittedName>
</protein>
<feature type="transmembrane region" description="Helical" evidence="1">
    <location>
        <begin position="165"/>
        <end position="186"/>
    </location>
</feature>
<proteinExistence type="predicted"/>
<evidence type="ECO:0000313" key="2">
    <source>
        <dbReference type="EMBL" id="MCX2982368.1"/>
    </source>
</evidence>
<keyword evidence="3" id="KW-1185">Reference proteome</keyword>
<evidence type="ECO:0000313" key="3">
    <source>
        <dbReference type="Proteomes" id="UP001143362"/>
    </source>
</evidence>
<organism evidence="2 3">
    <name type="scientific">Candidatus Litorirhabdus singularis</name>
    <dbReference type="NCBI Taxonomy" id="2518993"/>
    <lineage>
        <taxon>Bacteria</taxon>
        <taxon>Pseudomonadati</taxon>
        <taxon>Pseudomonadota</taxon>
        <taxon>Gammaproteobacteria</taxon>
        <taxon>Cellvibrionales</taxon>
        <taxon>Halieaceae</taxon>
        <taxon>Candidatus Litorirhabdus</taxon>
    </lineage>
</organism>
<dbReference type="Pfam" id="PF17113">
    <property type="entry name" value="AmpE"/>
    <property type="match status" value="1"/>
</dbReference>
<dbReference type="Proteomes" id="UP001143362">
    <property type="component" value="Unassembled WGS sequence"/>
</dbReference>
<dbReference type="PANTHER" id="PTHR38684:SF1">
    <property type="entry name" value="PROTEIN AMPE"/>
    <property type="match status" value="1"/>
</dbReference>
<reference evidence="2" key="1">
    <citation type="submission" date="2019-02" db="EMBL/GenBank/DDBJ databases">
        <authorList>
            <person name="Li S.-H."/>
        </authorList>
    </citation>
    <scope>NUCLEOTIDE SEQUENCE</scope>
    <source>
        <strain evidence="2">IMCC14734</strain>
    </source>
</reference>
<gene>
    <name evidence="2" type="primary">ampE</name>
    <name evidence="2" type="ORF">EYC98_16005</name>
</gene>
<dbReference type="InterPro" id="IPR031347">
    <property type="entry name" value="AmpE"/>
</dbReference>